<dbReference type="GO" id="GO:0005509">
    <property type="term" value="F:calcium ion binding"/>
    <property type="evidence" value="ECO:0007669"/>
    <property type="project" value="InterPro"/>
</dbReference>
<proteinExistence type="predicted"/>
<organism evidence="3">
    <name type="scientific">Amorphochlora amoebiformis</name>
    <dbReference type="NCBI Taxonomy" id="1561963"/>
    <lineage>
        <taxon>Eukaryota</taxon>
        <taxon>Sar</taxon>
        <taxon>Rhizaria</taxon>
        <taxon>Cercozoa</taxon>
        <taxon>Chlorarachniophyceae</taxon>
        <taxon>Amorphochlora</taxon>
    </lineage>
</organism>
<name>A0A7S0GTB9_9EUKA</name>
<dbReference type="InterPro" id="IPR011992">
    <property type="entry name" value="EF-hand-dom_pair"/>
</dbReference>
<dbReference type="Gene3D" id="1.10.238.10">
    <property type="entry name" value="EF-hand"/>
    <property type="match status" value="1"/>
</dbReference>
<evidence type="ECO:0000256" key="1">
    <source>
        <dbReference type="SAM" id="MobiDB-lite"/>
    </source>
</evidence>
<dbReference type="EMBL" id="HBEM01005285">
    <property type="protein sequence ID" value="CAD8435755.1"/>
    <property type="molecule type" value="Transcribed_RNA"/>
</dbReference>
<dbReference type="SUPFAM" id="SSF47473">
    <property type="entry name" value="EF-hand"/>
    <property type="match status" value="1"/>
</dbReference>
<dbReference type="PROSITE" id="PS50222">
    <property type="entry name" value="EF_HAND_2"/>
    <property type="match status" value="1"/>
</dbReference>
<dbReference type="SMART" id="SM00054">
    <property type="entry name" value="EFh"/>
    <property type="match status" value="2"/>
</dbReference>
<evidence type="ECO:0000259" key="2">
    <source>
        <dbReference type="PROSITE" id="PS50222"/>
    </source>
</evidence>
<dbReference type="InterPro" id="IPR002048">
    <property type="entry name" value="EF_hand_dom"/>
</dbReference>
<evidence type="ECO:0000313" key="3">
    <source>
        <dbReference type="EMBL" id="CAD8435755.1"/>
    </source>
</evidence>
<reference evidence="3" key="1">
    <citation type="submission" date="2021-01" db="EMBL/GenBank/DDBJ databases">
        <authorList>
            <person name="Corre E."/>
            <person name="Pelletier E."/>
            <person name="Niang G."/>
            <person name="Scheremetjew M."/>
            <person name="Finn R."/>
            <person name="Kale V."/>
            <person name="Holt S."/>
            <person name="Cochrane G."/>
            <person name="Meng A."/>
            <person name="Brown T."/>
            <person name="Cohen L."/>
        </authorList>
    </citation>
    <scope>NUCLEOTIDE SEQUENCE</scope>
    <source>
        <strain evidence="3">CCMP2058</strain>
    </source>
</reference>
<gene>
    <name evidence="3" type="ORF">LAMO00422_LOCUS3697</name>
</gene>
<accession>A0A7S0GTB9</accession>
<sequence>MGNCSCSANDDPPAQFGEQKGDMEEMTTKTHMMERKKSLSSRGSKFRASKRRDSKKWKSAICAVGTEIYPNASEFPTPAAECIWTQSYPQATKTFSKEEIKSIEETFREACEEAAIAAKAAKERMNRVKSDPSGSRVTSPRQGATIGVDEFTKYFSNCFGAVGRMMSEQLFSHLTNSAERYAKGFKPEEQKPQLAIKALISAIYTWQRGTMRDRLILLFDMWDTDPTDGYLSLRELKNMVRAMSTRHAASTVMMLEALHLDISPLQQLQVDDMEEEKKYANNHLAATVLERARKSAGSHEIQEIKSIMEQKRKYRVAKSAYEKKKGAQLGSPGIQAKAAEESNIKARIDDKVNDSGMSKSADSAAGDEIRFDEWEKEHDKYEKQVCSCIDNELELFVDELFESLDNEHDGLVSLEEWIRFASGDRNMDDFLEHFTLNAV</sequence>
<protein>
    <recommendedName>
        <fullName evidence="2">EF-hand domain-containing protein</fullName>
    </recommendedName>
</protein>
<feature type="domain" description="EF-hand" evidence="2">
    <location>
        <begin position="392"/>
        <end position="427"/>
    </location>
</feature>
<feature type="region of interest" description="Disordered" evidence="1">
    <location>
        <begin position="1"/>
        <end position="52"/>
    </location>
</feature>
<feature type="compositionally biased region" description="Basic and acidic residues" evidence="1">
    <location>
        <begin position="19"/>
        <end position="37"/>
    </location>
</feature>
<dbReference type="AlphaFoldDB" id="A0A7S0GTB9"/>